<dbReference type="Gene3D" id="2.40.10.10">
    <property type="entry name" value="Trypsin-like serine proteases"/>
    <property type="match status" value="1"/>
</dbReference>
<feature type="domain" description="Peptidase S1" evidence="3">
    <location>
        <begin position="34"/>
        <end position="304"/>
    </location>
</feature>
<feature type="signal peptide" evidence="2">
    <location>
        <begin position="1"/>
        <end position="19"/>
    </location>
</feature>
<protein>
    <recommendedName>
        <fullName evidence="3">Peptidase S1 domain-containing protein</fullName>
    </recommendedName>
</protein>
<evidence type="ECO:0000313" key="5">
    <source>
        <dbReference type="Proteomes" id="UP001140011"/>
    </source>
</evidence>
<dbReference type="SMART" id="SM00020">
    <property type="entry name" value="Tryp_SPc"/>
    <property type="match status" value="1"/>
</dbReference>
<dbReference type="OrthoDB" id="5551323at2759"/>
<dbReference type="EMBL" id="JANBUH010000115">
    <property type="protein sequence ID" value="KAJ2754457.1"/>
    <property type="molecule type" value="Genomic_DNA"/>
</dbReference>
<evidence type="ECO:0000259" key="3">
    <source>
        <dbReference type="PROSITE" id="PS50240"/>
    </source>
</evidence>
<evidence type="ECO:0000256" key="2">
    <source>
        <dbReference type="SAM" id="SignalP"/>
    </source>
</evidence>
<dbReference type="AlphaFoldDB" id="A0A9W8LBY5"/>
<organism evidence="4 5">
    <name type="scientific">Coemansia pectinata</name>
    <dbReference type="NCBI Taxonomy" id="1052879"/>
    <lineage>
        <taxon>Eukaryota</taxon>
        <taxon>Fungi</taxon>
        <taxon>Fungi incertae sedis</taxon>
        <taxon>Zoopagomycota</taxon>
        <taxon>Kickxellomycotina</taxon>
        <taxon>Kickxellomycetes</taxon>
        <taxon>Kickxellales</taxon>
        <taxon>Kickxellaceae</taxon>
        <taxon>Coemansia</taxon>
    </lineage>
</organism>
<evidence type="ECO:0000313" key="4">
    <source>
        <dbReference type="EMBL" id="KAJ2754457.1"/>
    </source>
</evidence>
<dbReference type="SUPFAM" id="SSF50494">
    <property type="entry name" value="Trypsin-like serine proteases"/>
    <property type="match status" value="1"/>
</dbReference>
<dbReference type="Proteomes" id="UP001140011">
    <property type="component" value="Unassembled WGS sequence"/>
</dbReference>
<feature type="chain" id="PRO_5040817792" description="Peptidase S1 domain-containing protein" evidence="2">
    <location>
        <begin position="20"/>
        <end position="357"/>
    </location>
</feature>
<dbReference type="InterPro" id="IPR009003">
    <property type="entry name" value="Peptidase_S1_PA"/>
</dbReference>
<reference evidence="4" key="1">
    <citation type="submission" date="2022-07" db="EMBL/GenBank/DDBJ databases">
        <title>Phylogenomic reconstructions and comparative analyses of Kickxellomycotina fungi.</title>
        <authorList>
            <person name="Reynolds N.K."/>
            <person name="Stajich J.E."/>
            <person name="Barry K."/>
            <person name="Grigoriev I.V."/>
            <person name="Crous P."/>
            <person name="Smith M.E."/>
        </authorList>
    </citation>
    <scope>NUCLEOTIDE SEQUENCE</scope>
    <source>
        <strain evidence="4">BCRC 34297</strain>
    </source>
</reference>
<dbReference type="InterPro" id="IPR001254">
    <property type="entry name" value="Trypsin_dom"/>
</dbReference>
<dbReference type="InterPro" id="IPR050430">
    <property type="entry name" value="Peptidase_S1"/>
</dbReference>
<dbReference type="PANTHER" id="PTHR24276:SF98">
    <property type="entry name" value="FI18310P1-RELATED"/>
    <property type="match status" value="1"/>
</dbReference>
<dbReference type="PANTHER" id="PTHR24276">
    <property type="entry name" value="POLYSERASE-RELATED"/>
    <property type="match status" value="1"/>
</dbReference>
<accession>A0A9W8LBY5</accession>
<comment type="caution">
    <text evidence="4">The sequence shown here is derived from an EMBL/GenBank/DDBJ whole genome shotgun (WGS) entry which is preliminary data.</text>
</comment>
<proteinExistence type="predicted"/>
<keyword evidence="5" id="KW-1185">Reference proteome</keyword>
<dbReference type="InterPro" id="IPR043504">
    <property type="entry name" value="Peptidase_S1_PA_chymotrypsin"/>
</dbReference>
<sequence length="357" mass="38058">MRLPVLATIWTTVVASALSLPSEGGHASGLSKRLNSGSSFTRKEFDSIVQINLNNKKVAIEGCVGVLISPWHVLTQNVCLNPDPYVTTPDYANMTVTIGKTGSGSKKTLYKFAVSEIHGNDQFSNEKVSSKLAILTLNKEVKSSIAKPAKLYGGDYKISTPAMLVGLATSGTSNDTASLNKMRYENVKILSNSDCLDANRNYDEVGEMCTLVKGSLNTCKGDFGAPIFTEVDNDGSEVEEDYLSEGSEPSKKPAKAKAYALLALTANSVLPGKIAPPMSCSKTGSTGYYTWVYPFIEQIAAIVETSVNNITLVNNTLSTTEDPFLHPDMVTTHYGGVAKTASISAAALLVWAAAALF</sequence>
<keyword evidence="1" id="KW-1015">Disulfide bond</keyword>
<gene>
    <name evidence="4" type="ORF">GGI19_002387</name>
</gene>
<dbReference type="GO" id="GO:0006508">
    <property type="term" value="P:proteolysis"/>
    <property type="evidence" value="ECO:0007669"/>
    <property type="project" value="InterPro"/>
</dbReference>
<dbReference type="PROSITE" id="PS50240">
    <property type="entry name" value="TRYPSIN_DOM"/>
    <property type="match status" value="1"/>
</dbReference>
<keyword evidence="2" id="KW-0732">Signal</keyword>
<name>A0A9W8LBY5_9FUNG</name>
<evidence type="ECO:0000256" key="1">
    <source>
        <dbReference type="ARBA" id="ARBA00023157"/>
    </source>
</evidence>
<dbReference type="Pfam" id="PF00089">
    <property type="entry name" value="Trypsin"/>
    <property type="match status" value="1"/>
</dbReference>
<dbReference type="GO" id="GO:0004252">
    <property type="term" value="F:serine-type endopeptidase activity"/>
    <property type="evidence" value="ECO:0007669"/>
    <property type="project" value="InterPro"/>
</dbReference>